<proteinExistence type="predicted"/>
<gene>
    <name evidence="7" type="ORF">KIL84_002502</name>
</gene>
<dbReference type="PANTHER" id="PTHR23048">
    <property type="entry name" value="MYOSIN LIGHT CHAIN 1, 3"/>
    <property type="match status" value="1"/>
</dbReference>
<dbReference type="FunFam" id="1.10.238.10:FF:000019">
    <property type="entry name" value="Myosin light chain 1 skeletal"/>
    <property type="match status" value="1"/>
</dbReference>
<accession>A0A9D4AXN7</accession>
<feature type="region of interest" description="Disordered" evidence="5">
    <location>
        <begin position="1"/>
        <end position="48"/>
    </location>
</feature>
<comment type="subunit">
    <text evidence="1">Myosin is a hexamer of 2 heavy chains and 4 light chains.</text>
</comment>
<dbReference type="AlphaFoldDB" id="A0A9D4AXN7"/>
<evidence type="ECO:0000256" key="1">
    <source>
        <dbReference type="ARBA" id="ARBA00011445"/>
    </source>
</evidence>
<keyword evidence="8" id="KW-1185">Reference proteome</keyword>
<feature type="domain" description="EF-hand" evidence="6">
    <location>
        <begin position="322"/>
        <end position="357"/>
    </location>
</feature>
<evidence type="ECO:0000259" key="6">
    <source>
        <dbReference type="PROSITE" id="PS50222"/>
    </source>
</evidence>
<dbReference type="GO" id="GO:0060048">
    <property type="term" value="P:cardiac muscle contraction"/>
    <property type="evidence" value="ECO:0007669"/>
    <property type="project" value="TreeGrafter"/>
</dbReference>
<dbReference type="Gene3D" id="3.30.70.1820">
    <property type="entry name" value="L1 transposable element, RRM domain"/>
    <property type="match status" value="1"/>
</dbReference>
<name>A0A9D4AXN7_9SAUR</name>
<evidence type="ECO:0000256" key="4">
    <source>
        <dbReference type="ARBA" id="ARBA00023179"/>
    </source>
</evidence>
<keyword evidence="3" id="KW-0505">Motor protein</keyword>
<dbReference type="InterPro" id="IPR011992">
    <property type="entry name" value="EF-hand-dom_pair"/>
</dbReference>
<dbReference type="GO" id="GO:0005509">
    <property type="term" value="F:calcium ion binding"/>
    <property type="evidence" value="ECO:0007669"/>
    <property type="project" value="InterPro"/>
</dbReference>
<dbReference type="InterPro" id="IPR002048">
    <property type="entry name" value="EF_hand_dom"/>
</dbReference>
<dbReference type="GO" id="GO:0016460">
    <property type="term" value="C:myosin II complex"/>
    <property type="evidence" value="ECO:0007669"/>
    <property type="project" value="TreeGrafter"/>
</dbReference>
<evidence type="ECO:0000313" key="8">
    <source>
        <dbReference type="Proteomes" id="UP000827986"/>
    </source>
</evidence>
<dbReference type="OrthoDB" id="26525at2759"/>
<organism evidence="7 8">
    <name type="scientific">Mauremys mutica</name>
    <name type="common">yellowpond turtle</name>
    <dbReference type="NCBI Taxonomy" id="74926"/>
    <lineage>
        <taxon>Eukaryota</taxon>
        <taxon>Metazoa</taxon>
        <taxon>Chordata</taxon>
        <taxon>Craniata</taxon>
        <taxon>Vertebrata</taxon>
        <taxon>Euteleostomi</taxon>
        <taxon>Archelosauria</taxon>
        <taxon>Testudinata</taxon>
        <taxon>Testudines</taxon>
        <taxon>Cryptodira</taxon>
        <taxon>Durocryptodira</taxon>
        <taxon>Testudinoidea</taxon>
        <taxon>Geoemydidae</taxon>
        <taxon>Geoemydinae</taxon>
        <taxon>Mauremys</taxon>
    </lineage>
</organism>
<sequence>MKMPSNKPSKLKILPKDFDQTKETTSWASVSQSPHGHPEHPIPCGSRNSGDASLRALLLEIQKKTDKNLEIVTAFDGKIVGLNTRMDVLEGRVTSLAQSAAQNDSSVKNQKVKTQQCTQALERLARENGHLGTRVELLESQARARTLRILGLPEKEEGRDLIAFLEKWLPTVLRLDAPGDPIVVERAYRETNWRQKPGTDTCRTVIAHLADLRGRERILQQARRLKNIMYRRKQILIFPDLSPIPQEFKEAFMLFDRTPTGEMKITYSQCGDVLRALGQNPTNAEVLKVLGKPKPEEMNTKMLDFETFLPMLQHISRSKDQGTFEDFVEGLRVFDKEGNGTVMGAELRHVLATLGEKLTESEVEQLMTGQEDANGCINYEAFVKHIMSG</sequence>
<dbReference type="EMBL" id="JAHDVG010000480">
    <property type="protein sequence ID" value="KAH1174358.1"/>
    <property type="molecule type" value="Genomic_DNA"/>
</dbReference>
<dbReference type="FunFam" id="1.10.238.10:FF:000056">
    <property type="entry name" value="Myosin light chain 1 skeletal"/>
    <property type="match status" value="1"/>
</dbReference>
<evidence type="ECO:0000256" key="2">
    <source>
        <dbReference type="ARBA" id="ARBA00023123"/>
    </source>
</evidence>
<dbReference type="PROSITE" id="PS50222">
    <property type="entry name" value="EF_HAND_2"/>
    <property type="match status" value="1"/>
</dbReference>
<dbReference type="GO" id="GO:0031672">
    <property type="term" value="C:A band"/>
    <property type="evidence" value="ECO:0007669"/>
    <property type="project" value="TreeGrafter"/>
</dbReference>
<dbReference type="Gene3D" id="1.10.238.10">
    <property type="entry name" value="EF-hand"/>
    <property type="match status" value="2"/>
</dbReference>
<dbReference type="InterPro" id="IPR050230">
    <property type="entry name" value="CALM/Myosin/TropC-like"/>
</dbReference>
<protein>
    <recommendedName>
        <fullName evidence="6">EF-hand domain-containing protein</fullName>
    </recommendedName>
</protein>
<evidence type="ECO:0000256" key="3">
    <source>
        <dbReference type="ARBA" id="ARBA00023175"/>
    </source>
</evidence>
<comment type="caution">
    <text evidence="7">The sequence shown here is derived from an EMBL/GenBank/DDBJ whole genome shotgun (WGS) entry which is preliminary data.</text>
</comment>
<keyword evidence="2" id="KW-0518">Myosin</keyword>
<evidence type="ECO:0000256" key="5">
    <source>
        <dbReference type="SAM" id="MobiDB-lite"/>
    </source>
</evidence>
<dbReference type="PANTHER" id="PTHR23048:SF1">
    <property type="entry name" value="MYOSIN LIGHT CHAIN 4"/>
    <property type="match status" value="1"/>
</dbReference>
<dbReference type="SUPFAM" id="SSF47473">
    <property type="entry name" value="EF-hand"/>
    <property type="match status" value="1"/>
</dbReference>
<dbReference type="GO" id="GO:0003785">
    <property type="term" value="F:actin monomer binding"/>
    <property type="evidence" value="ECO:0007669"/>
    <property type="project" value="TreeGrafter"/>
</dbReference>
<reference evidence="7" key="1">
    <citation type="submission" date="2021-09" db="EMBL/GenBank/DDBJ databases">
        <title>The genome of Mauremys mutica provides insights into the evolution of semi-aquatic lifestyle.</title>
        <authorList>
            <person name="Gong S."/>
            <person name="Gao Y."/>
        </authorList>
    </citation>
    <scope>NUCLEOTIDE SEQUENCE</scope>
    <source>
        <strain evidence="7">MM-2020</strain>
        <tissue evidence="7">Muscle</tissue>
    </source>
</reference>
<evidence type="ECO:0000313" key="7">
    <source>
        <dbReference type="EMBL" id="KAH1174358.1"/>
    </source>
</evidence>
<dbReference type="CDD" id="cd00051">
    <property type="entry name" value="EFh"/>
    <property type="match status" value="1"/>
</dbReference>
<feature type="compositionally biased region" description="Polar residues" evidence="5">
    <location>
        <begin position="23"/>
        <end position="34"/>
    </location>
</feature>
<keyword evidence="4" id="KW-0514">Muscle protein</keyword>
<dbReference type="Proteomes" id="UP000827986">
    <property type="component" value="Unassembled WGS sequence"/>
</dbReference>